<keyword evidence="6" id="KW-0446">Lipid-binding</keyword>
<dbReference type="InterPro" id="IPR036028">
    <property type="entry name" value="SH3-like_dom_sf"/>
</dbReference>
<comment type="caution">
    <text evidence="14">The sequence shown here is derived from an EMBL/GenBank/DDBJ whole genome shotgun (WGS) entry which is preliminary data.</text>
</comment>
<dbReference type="InterPro" id="IPR027267">
    <property type="entry name" value="AH/BAR_dom_sf"/>
</dbReference>
<feature type="domain" description="SH3" evidence="12">
    <location>
        <begin position="1535"/>
        <end position="1598"/>
    </location>
</feature>
<dbReference type="InterPro" id="IPR027417">
    <property type="entry name" value="P-loop_NTPase"/>
</dbReference>
<dbReference type="InterPro" id="IPR036388">
    <property type="entry name" value="WH-like_DNA-bd_sf"/>
</dbReference>
<evidence type="ECO:0000256" key="4">
    <source>
        <dbReference type="ARBA" id="ARBA00022737"/>
    </source>
</evidence>
<evidence type="ECO:0000256" key="9">
    <source>
        <dbReference type="PROSITE-ProRule" id="PRU01077"/>
    </source>
</evidence>
<dbReference type="InterPro" id="IPR001060">
    <property type="entry name" value="FCH_dom"/>
</dbReference>
<dbReference type="Pfam" id="PF00018">
    <property type="entry name" value="SH3_1"/>
    <property type="match status" value="1"/>
</dbReference>
<dbReference type="Gene3D" id="2.30.30.40">
    <property type="entry name" value="SH3 Domains"/>
    <property type="match status" value="2"/>
</dbReference>
<dbReference type="Gene3D" id="3.40.50.300">
    <property type="entry name" value="P-loop containing nucleotide triphosphate hydrolases"/>
    <property type="match status" value="1"/>
</dbReference>
<dbReference type="EMBL" id="UYJE01000930">
    <property type="protein sequence ID" value="VDH97664.1"/>
    <property type="molecule type" value="Genomic_DNA"/>
</dbReference>
<protein>
    <submittedName>
        <fullName evidence="14">F-BAR and double SH3 domains protein</fullName>
    </submittedName>
</protein>
<keyword evidence="4" id="KW-0677">Repeat</keyword>
<dbReference type="Proteomes" id="UP000596742">
    <property type="component" value="Unassembled WGS sequence"/>
</dbReference>
<evidence type="ECO:0000259" key="12">
    <source>
        <dbReference type="PROSITE" id="PS50002"/>
    </source>
</evidence>
<sequence>MGLEHVTDLQELLHESFHKSYWNRVYLVGPYSVGKSCLAKILVGDMIPPVRKSTDGIWIYMGRAGMDVDRMEWVYFPKGNAITEVLTHMLMSLSSSETNKGSPHVHIADKRFGEDVVSKENYQPGYTAFNSLNNDCPNQSFVDKGDIVARPNKAIKPNQQAKRLSNVNTKKNNISSTHQKILNNTFAAYGDKISTQRTDRNTPQVENTQDRKETVPVGAENSDKFELMTDITSNMSHDKIHELIVKAVKEGKYKQKIVPIDIWDFGGQKDYYMTHQLFITSRGIFVLMFNGSIDLRKNMPDLDFLPGHFGKPTVAVYLLHWVNSILTYCRRIKDEFPKIVFVATHKDEKWFEFTKEARRKQLEYELQYLFETHAGLNHLEFKPLLFVDATNPADPEIEELRRRLMQRAIEHPRWGEAMPTKWIPLELLLAQKSEDGINIISRAELMVLNSKNDSMVLSEKQIETFLKVQHSLGKLLYFDVENLRDFIIISPAYLVDVLKSIVTEKQFWPTGERFSNILKNLQDSGMIELNDIHYLWEQDTFNHILPHKDYMIQILVHLDVIIAPRTSLQDDHSSLKDVSFFLVPCMITKPNDTKFLKRFWQSKNSIILAYTFHEEVIPPALSYRFLSSFITSWDIKNYKERGIEKRMLFSDLAVVNIDKYHDVAVQVQTNRLIVSLIHARTKEDIIPTLASSLQECLTAAIVRISEFYSTLSEDINSADDNSDIPFNIEFGVFCNSDICFVNHKEMPLSTNDSVWVCKKHKQRHATKGLTTWFSEKEPIDVCTSSCKGLGRLEREQCPLPQHIRRLASLLSPDECRETSILLGFQLQEWKDLEYQFLHQPSNDIKFMAMWSCIVKSGNFSFDNLRNVLENKGISTHLLCQVFRDVTIDALDMAEETLNKIPSVDVLLDLSNHIGNSTMQLAIELEVKHAAVLKNIHSEQVSKLQAKHQQECELLEDIRNFSRQRSIIEKEYAQSLLKLTTSLLKREFSATPDLTTDDGQEHKTALGVWRTILEETERLAKARLQAAEIYMEKIAEPLKPLKSAKIQCYKKMVPQLTTYQQEVSQTVNEMVKSQKTYNIDQTLTHDARQKAAEANDRLSRKSTGIFTSLASLQKNCAKLNTRRDGCEVKSTNSRNEYLLCLAASSAHQHRYYSTDLPDLIDTLDGDMYDHIRDYFLTYGKTALDVSTQEKSACENIFTEADLIDRNFNHQCFLYCNKILTDKVQYQFEPCHNDKCNKISKEHGADLQVDKEARKWATKIAKETKAIRDHEKTLKALEATAAGDLGSDSGTGMENNQQEIEQKIEEMKQHIRKAETAKDKAEARIEMLRDSGVNVDEWLASAQAESLRVEEDAMSRSSSQVSVRSDSTGKMSNEIEQTYTKYDDDDDFIDDTFEGTKYDDSYLSHGSSEHAYPVPKRCRAIYDFQASNGDELDMVENEQLEIISSGEGDGWVKGRNHEGREGYIPENYVEMFGDNENIEFHPVTQSDFQATSPPHTEVVSPTSSIDPMRQEVTSYSSSDMEVQMTTNTMPVDNPDLSDGIWARALYDYSGLSDEELSFNEGMLIKVLRKDDNGVDDGYWEGEINGKVGVFPSLVVEVLHSGLKENMLADIVSTLQRGDTVDDIGSQRNEQILKKV</sequence>
<dbReference type="GO" id="GO:0008289">
    <property type="term" value="F:lipid binding"/>
    <property type="evidence" value="ECO:0007669"/>
    <property type="project" value="UniProtKB-KW"/>
</dbReference>
<evidence type="ECO:0000256" key="11">
    <source>
        <dbReference type="SAM" id="MobiDB-lite"/>
    </source>
</evidence>
<dbReference type="OrthoDB" id="10065861at2759"/>
<dbReference type="CDD" id="cd11761">
    <property type="entry name" value="SH3_FCHSD_1"/>
    <property type="match status" value="1"/>
</dbReference>
<proteinExistence type="predicted"/>
<feature type="compositionally biased region" description="Low complexity" evidence="11">
    <location>
        <begin position="1353"/>
        <end position="1364"/>
    </location>
</feature>
<dbReference type="SUPFAM" id="SSF103657">
    <property type="entry name" value="BAR/IMD domain-like"/>
    <property type="match status" value="1"/>
</dbReference>
<evidence type="ECO:0000256" key="8">
    <source>
        <dbReference type="PROSITE-ProRule" id="PRU00192"/>
    </source>
</evidence>
<evidence type="ECO:0000256" key="6">
    <source>
        <dbReference type="ARBA" id="ARBA00023121"/>
    </source>
</evidence>
<name>A0A8B6BXV6_MYTGA</name>
<feature type="compositionally biased region" description="Polar residues" evidence="11">
    <location>
        <begin position="196"/>
        <end position="207"/>
    </location>
</feature>
<dbReference type="Gene3D" id="1.10.10.10">
    <property type="entry name" value="Winged helix-like DNA-binding domain superfamily/Winged helix DNA-binding domain"/>
    <property type="match status" value="1"/>
</dbReference>
<dbReference type="GO" id="GO:0051130">
    <property type="term" value="P:positive regulation of cellular component organization"/>
    <property type="evidence" value="ECO:0007669"/>
    <property type="project" value="UniProtKB-ARBA"/>
</dbReference>
<dbReference type="CDD" id="cd11762">
    <property type="entry name" value="SH3_FCHSD_2"/>
    <property type="match status" value="1"/>
</dbReference>
<keyword evidence="2 8" id="KW-0728">SH3 domain</keyword>
<evidence type="ECO:0000256" key="7">
    <source>
        <dbReference type="ARBA" id="ARBA00023273"/>
    </source>
</evidence>
<dbReference type="SUPFAM" id="SSF50044">
    <property type="entry name" value="SH3-domain"/>
    <property type="match status" value="2"/>
</dbReference>
<comment type="subcellular location">
    <subcellularLocation>
        <location evidence="1">Cell projection</location>
    </subcellularLocation>
</comment>
<dbReference type="GO" id="GO:0030833">
    <property type="term" value="P:regulation of actin filament polymerization"/>
    <property type="evidence" value="ECO:0007669"/>
    <property type="project" value="TreeGrafter"/>
</dbReference>
<evidence type="ECO:0000313" key="14">
    <source>
        <dbReference type="EMBL" id="VDH97664.1"/>
    </source>
</evidence>
<dbReference type="PANTHER" id="PTHR15735:SF21">
    <property type="entry name" value="PROTEIN NERVOUS WRECK"/>
    <property type="match status" value="1"/>
</dbReference>
<organism evidence="14 15">
    <name type="scientific">Mytilus galloprovincialis</name>
    <name type="common">Mediterranean mussel</name>
    <dbReference type="NCBI Taxonomy" id="29158"/>
    <lineage>
        <taxon>Eukaryota</taxon>
        <taxon>Metazoa</taxon>
        <taxon>Spiralia</taxon>
        <taxon>Lophotrochozoa</taxon>
        <taxon>Mollusca</taxon>
        <taxon>Bivalvia</taxon>
        <taxon>Autobranchia</taxon>
        <taxon>Pteriomorphia</taxon>
        <taxon>Mytilida</taxon>
        <taxon>Mytiloidea</taxon>
        <taxon>Mytilidae</taxon>
        <taxon>Mytilinae</taxon>
        <taxon>Mytilus</taxon>
    </lineage>
</organism>
<dbReference type="GO" id="GO:0031594">
    <property type="term" value="C:neuromuscular junction"/>
    <property type="evidence" value="ECO:0007669"/>
    <property type="project" value="TreeGrafter"/>
</dbReference>
<keyword evidence="15" id="KW-1185">Reference proteome</keyword>
<dbReference type="GO" id="GO:0007274">
    <property type="term" value="P:neuromuscular synaptic transmission"/>
    <property type="evidence" value="ECO:0007669"/>
    <property type="project" value="TreeGrafter"/>
</dbReference>
<dbReference type="PROSITE" id="PS51741">
    <property type="entry name" value="F_BAR"/>
    <property type="match status" value="1"/>
</dbReference>
<evidence type="ECO:0000313" key="15">
    <source>
        <dbReference type="Proteomes" id="UP000596742"/>
    </source>
</evidence>
<evidence type="ECO:0000256" key="2">
    <source>
        <dbReference type="ARBA" id="ARBA00022443"/>
    </source>
</evidence>
<feature type="domain" description="F-BAR" evidence="13">
    <location>
        <begin position="924"/>
        <end position="1207"/>
    </location>
</feature>
<dbReference type="InterPro" id="IPR031160">
    <property type="entry name" value="F_BAR_dom"/>
</dbReference>
<accession>A0A8B6BXV6</accession>
<dbReference type="Pfam" id="PF00611">
    <property type="entry name" value="FCH"/>
    <property type="match status" value="1"/>
</dbReference>
<feature type="region of interest" description="Disordered" evidence="11">
    <location>
        <begin position="196"/>
        <end position="216"/>
    </location>
</feature>
<gene>
    <name evidence="14" type="ORF">MGAL_10B074002</name>
</gene>
<evidence type="ECO:0000256" key="3">
    <source>
        <dbReference type="ARBA" id="ARBA00022553"/>
    </source>
</evidence>
<dbReference type="Pfam" id="PF14604">
    <property type="entry name" value="SH3_9"/>
    <property type="match status" value="1"/>
</dbReference>
<keyword evidence="7" id="KW-0966">Cell projection</keyword>
<evidence type="ECO:0000256" key="10">
    <source>
        <dbReference type="SAM" id="Coils"/>
    </source>
</evidence>
<dbReference type="GO" id="GO:0055037">
    <property type="term" value="C:recycling endosome"/>
    <property type="evidence" value="ECO:0007669"/>
    <property type="project" value="TreeGrafter"/>
</dbReference>
<feature type="region of interest" description="Disordered" evidence="11">
    <location>
        <begin position="1484"/>
        <end position="1507"/>
    </location>
</feature>
<evidence type="ECO:0000256" key="1">
    <source>
        <dbReference type="ARBA" id="ARBA00004316"/>
    </source>
</evidence>
<feature type="region of interest" description="Disordered" evidence="11">
    <location>
        <begin position="1348"/>
        <end position="1368"/>
    </location>
</feature>
<dbReference type="FunFam" id="2.30.30.40:FF:000033">
    <property type="entry name" value="FCH and double SH3 domains protein 2"/>
    <property type="match status" value="1"/>
</dbReference>
<feature type="coiled-coil region" evidence="10">
    <location>
        <begin position="1258"/>
        <end position="1329"/>
    </location>
</feature>
<keyword evidence="5 9" id="KW-0175">Coiled coil</keyword>
<dbReference type="SMART" id="SM00055">
    <property type="entry name" value="FCH"/>
    <property type="match status" value="1"/>
</dbReference>
<reference evidence="14" key="1">
    <citation type="submission" date="2018-11" db="EMBL/GenBank/DDBJ databases">
        <authorList>
            <person name="Alioto T."/>
            <person name="Alioto T."/>
        </authorList>
    </citation>
    <scope>NUCLEOTIDE SEQUENCE</scope>
</reference>
<dbReference type="InterPro" id="IPR001452">
    <property type="entry name" value="SH3_domain"/>
</dbReference>
<evidence type="ECO:0000259" key="13">
    <source>
        <dbReference type="PROSITE" id="PS51741"/>
    </source>
</evidence>
<dbReference type="Gene3D" id="1.20.1270.60">
    <property type="entry name" value="Arfaptin homology (AH) domain/BAR domain"/>
    <property type="match status" value="1"/>
</dbReference>
<dbReference type="PANTHER" id="PTHR15735">
    <property type="entry name" value="FCH AND DOUBLE SH3 DOMAINS PROTEIN"/>
    <property type="match status" value="1"/>
</dbReference>
<dbReference type="InterPro" id="IPR035460">
    <property type="entry name" value="FCHSD_SH3_1"/>
</dbReference>
<evidence type="ECO:0000256" key="5">
    <source>
        <dbReference type="ARBA" id="ARBA00023054"/>
    </source>
</evidence>
<feature type="domain" description="SH3" evidence="12">
    <location>
        <begin position="1411"/>
        <end position="1472"/>
    </location>
</feature>
<dbReference type="SMART" id="SM00326">
    <property type="entry name" value="SH3"/>
    <property type="match status" value="2"/>
</dbReference>
<dbReference type="GO" id="GO:0042995">
    <property type="term" value="C:cell projection"/>
    <property type="evidence" value="ECO:0007669"/>
    <property type="project" value="UniProtKB-SubCell"/>
</dbReference>
<dbReference type="PROSITE" id="PS50002">
    <property type="entry name" value="SH3"/>
    <property type="match status" value="2"/>
</dbReference>
<keyword evidence="3" id="KW-0597">Phosphoprotein</keyword>
<dbReference type="SUPFAM" id="SSF52540">
    <property type="entry name" value="P-loop containing nucleoside triphosphate hydrolases"/>
    <property type="match status" value="1"/>
</dbReference>